<evidence type="ECO:0000313" key="7">
    <source>
        <dbReference type="Proteomes" id="UP000218209"/>
    </source>
</evidence>
<evidence type="ECO:0000259" key="4">
    <source>
        <dbReference type="PROSITE" id="PS51388"/>
    </source>
</evidence>
<dbReference type="PANTHER" id="PTHR11566:SF21">
    <property type="entry name" value="DYNAMIN RELATED PROTEIN 1, ISOFORM A"/>
    <property type="match status" value="1"/>
</dbReference>
<dbReference type="GO" id="GO:0008017">
    <property type="term" value="F:microtubule binding"/>
    <property type="evidence" value="ECO:0007669"/>
    <property type="project" value="TreeGrafter"/>
</dbReference>
<dbReference type="Gene3D" id="1.20.120.1240">
    <property type="entry name" value="Dynamin, middle domain"/>
    <property type="match status" value="1"/>
</dbReference>
<evidence type="ECO:0000256" key="2">
    <source>
        <dbReference type="ARBA" id="ARBA00023134"/>
    </source>
</evidence>
<dbReference type="InterPro" id="IPR022812">
    <property type="entry name" value="Dynamin"/>
</dbReference>
<dbReference type="AlphaFoldDB" id="A0A1X6NZL3"/>
<dbReference type="GO" id="GO:0016020">
    <property type="term" value="C:membrane"/>
    <property type="evidence" value="ECO:0007669"/>
    <property type="project" value="TreeGrafter"/>
</dbReference>
<keyword evidence="1" id="KW-0547">Nucleotide-binding</keyword>
<protein>
    <recommendedName>
        <fullName evidence="8">Dynamin-type G domain-containing protein</fullName>
    </recommendedName>
</protein>
<dbReference type="InterPro" id="IPR000375">
    <property type="entry name" value="Dynamin_stalk"/>
</dbReference>
<dbReference type="OrthoDB" id="5061070at2759"/>
<dbReference type="GO" id="GO:0003924">
    <property type="term" value="F:GTPase activity"/>
    <property type="evidence" value="ECO:0007669"/>
    <property type="project" value="InterPro"/>
</dbReference>
<dbReference type="GO" id="GO:0005739">
    <property type="term" value="C:mitochondrion"/>
    <property type="evidence" value="ECO:0007669"/>
    <property type="project" value="TreeGrafter"/>
</dbReference>
<evidence type="ECO:0000259" key="5">
    <source>
        <dbReference type="PROSITE" id="PS51718"/>
    </source>
</evidence>
<dbReference type="SUPFAM" id="SSF52540">
    <property type="entry name" value="P-loop containing nucleoside triphosphate hydrolases"/>
    <property type="match status" value="1"/>
</dbReference>
<dbReference type="SMART" id="SM00053">
    <property type="entry name" value="DYNc"/>
    <property type="match status" value="1"/>
</dbReference>
<dbReference type="CDD" id="cd08771">
    <property type="entry name" value="DLP_1"/>
    <property type="match status" value="1"/>
</dbReference>
<dbReference type="InterPro" id="IPR045063">
    <property type="entry name" value="Dynamin_N"/>
</dbReference>
<evidence type="ECO:0000313" key="6">
    <source>
        <dbReference type="EMBL" id="OSX73843.1"/>
    </source>
</evidence>
<dbReference type="Pfam" id="PF00350">
    <property type="entry name" value="Dynamin_N"/>
    <property type="match status" value="1"/>
</dbReference>
<evidence type="ECO:0000256" key="1">
    <source>
        <dbReference type="ARBA" id="ARBA00022741"/>
    </source>
</evidence>
<keyword evidence="7" id="KW-1185">Reference proteome</keyword>
<dbReference type="PROSITE" id="PS51718">
    <property type="entry name" value="G_DYNAMIN_2"/>
    <property type="match status" value="1"/>
</dbReference>
<dbReference type="InterPro" id="IPR020850">
    <property type="entry name" value="GED_dom"/>
</dbReference>
<dbReference type="Gene3D" id="3.40.50.300">
    <property type="entry name" value="P-loop containing nucleotide triphosphate hydrolases"/>
    <property type="match status" value="1"/>
</dbReference>
<feature type="region of interest" description="Disordered" evidence="3">
    <location>
        <begin position="597"/>
        <end position="625"/>
    </location>
</feature>
<dbReference type="GO" id="GO:0048312">
    <property type="term" value="P:intracellular distribution of mitochondria"/>
    <property type="evidence" value="ECO:0007669"/>
    <property type="project" value="TreeGrafter"/>
</dbReference>
<dbReference type="PRINTS" id="PR00195">
    <property type="entry name" value="DYNAMIN"/>
</dbReference>
<dbReference type="InterPro" id="IPR030381">
    <property type="entry name" value="G_DYNAMIN_dom"/>
</dbReference>
<feature type="compositionally biased region" description="Basic and acidic residues" evidence="3">
    <location>
        <begin position="603"/>
        <end position="623"/>
    </location>
</feature>
<dbReference type="PROSITE" id="PS51388">
    <property type="entry name" value="GED"/>
    <property type="match status" value="1"/>
</dbReference>
<feature type="domain" description="Dynamin-type G" evidence="5">
    <location>
        <begin position="93"/>
        <end position="370"/>
    </location>
</feature>
<dbReference type="GO" id="GO:0005525">
    <property type="term" value="F:GTP binding"/>
    <property type="evidence" value="ECO:0007669"/>
    <property type="project" value="InterPro"/>
</dbReference>
<dbReference type="EMBL" id="KV918976">
    <property type="protein sequence ID" value="OSX73843.1"/>
    <property type="molecule type" value="Genomic_DNA"/>
</dbReference>
<dbReference type="GO" id="GO:0005874">
    <property type="term" value="C:microtubule"/>
    <property type="evidence" value="ECO:0007669"/>
    <property type="project" value="TreeGrafter"/>
</dbReference>
<evidence type="ECO:0008006" key="8">
    <source>
        <dbReference type="Google" id="ProtNLM"/>
    </source>
</evidence>
<dbReference type="Proteomes" id="UP000218209">
    <property type="component" value="Unassembled WGS sequence"/>
</dbReference>
<dbReference type="GO" id="GO:0016559">
    <property type="term" value="P:peroxisome fission"/>
    <property type="evidence" value="ECO:0007669"/>
    <property type="project" value="TreeGrafter"/>
</dbReference>
<dbReference type="GO" id="GO:0000266">
    <property type="term" value="P:mitochondrial fission"/>
    <property type="evidence" value="ECO:0007669"/>
    <property type="project" value="TreeGrafter"/>
</dbReference>
<accession>A0A1X6NZL3</accession>
<dbReference type="InterPro" id="IPR001401">
    <property type="entry name" value="Dynamin_GTPase"/>
</dbReference>
<dbReference type="PANTHER" id="PTHR11566">
    <property type="entry name" value="DYNAMIN"/>
    <property type="match status" value="1"/>
</dbReference>
<evidence type="ECO:0000256" key="3">
    <source>
        <dbReference type="SAM" id="MobiDB-lite"/>
    </source>
</evidence>
<proteinExistence type="predicted"/>
<sequence length="718" mass="76664">MPPHTVHSVGAAVGATADAPVVAPAAAPAAAASAVGNGGVGDAVGGASGATGGVAAPADADAGTSVMSVGMDRDVRPWLDLIDKLRALGIEQDLPIPQLSVMGDQSSGKSSVLEFLSGVPFPRGTGLVTRCATQLTMKRVQGKSFCGKVEVLWGEPHQPAASGPIYSKVEVAAKIEQLTAVLIGDGEFSEATIVVKLEAADLPDLTIIDLPGLVRTTTAGQSKSIIAQVDGLVQRYLESERTIVLCVVPANVDIATSDILERAHKVDPMGDRTVGVLTKLDLVGRGSEDEVVQVLENVRKPLQLGYVGIKCRSQAGLKDNQSLEDARTDETTFFATHPVFKRLPADLVGVETLTTKLTRVLVSRIREAVPAMADDISAQLKETDGALKGLGGSPPATRGEQQKVYVERVGVFLGVLRAAVRGQYDDPAYFSDASYRLCTAARKSFDICSGRITKDLRPAFEHDDYLATIKLLVEKSRGRELPCFPSMPVFNSLVKTTVGEWAEPAADCREAVVDELRLVVNRLAERTFGKYPNLTAFVVGLAAELVDEVGATCAATLEQLLSFEDAPLTTNPAFMAAVNKRRKSLFGRLTAALKAKEIDDESSESHMGSKEDDERSESHKDAVDVGSLSSPQELLTALEAYWQVASLRFSDNVAMAVQSMLEVGYARIDTELYTRLADADMATLFAEDGGLRGRRMGLEAKRTRLRQARAAMRNLNGM</sequence>
<dbReference type="InterPro" id="IPR027417">
    <property type="entry name" value="P-loop_NTPase"/>
</dbReference>
<gene>
    <name evidence="6" type="ORF">BU14_0324s0007</name>
</gene>
<keyword evidence="2" id="KW-0342">GTP-binding</keyword>
<feature type="domain" description="GED" evidence="4">
    <location>
        <begin position="631"/>
        <end position="718"/>
    </location>
</feature>
<dbReference type="Pfam" id="PF01031">
    <property type="entry name" value="Dynamin_M"/>
    <property type="match status" value="1"/>
</dbReference>
<reference evidence="6 7" key="1">
    <citation type="submission" date="2017-03" db="EMBL/GenBank/DDBJ databases">
        <title>WGS assembly of Porphyra umbilicalis.</title>
        <authorList>
            <person name="Brawley S.H."/>
            <person name="Blouin N.A."/>
            <person name="Ficko-Blean E."/>
            <person name="Wheeler G.L."/>
            <person name="Lohr M."/>
            <person name="Goodson H.V."/>
            <person name="Jenkins J.W."/>
            <person name="Blaby-Haas C.E."/>
            <person name="Helliwell K.E."/>
            <person name="Chan C."/>
            <person name="Marriage T."/>
            <person name="Bhattacharya D."/>
            <person name="Klein A.S."/>
            <person name="Badis Y."/>
            <person name="Brodie J."/>
            <person name="Cao Y."/>
            <person name="Collen J."/>
            <person name="Dittami S.M."/>
            <person name="Gachon C.M."/>
            <person name="Green B.R."/>
            <person name="Karpowicz S."/>
            <person name="Kim J.W."/>
            <person name="Kudahl U."/>
            <person name="Lin S."/>
            <person name="Michel G."/>
            <person name="Mittag M."/>
            <person name="Olson B.J."/>
            <person name="Pangilinan J."/>
            <person name="Peng Y."/>
            <person name="Qiu H."/>
            <person name="Shu S."/>
            <person name="Singer J.T."/>
            <person name="Smith A.G."/>
            <person name="Sprecher B.N."/>
            <person name="Wagner V."/>
            <person name="Wang W."/>
            <person name="Wang Z.-Y."/>
            <person name="Yan J."/>
            <person name="Yarish C."/>
            <person name="Zoeuner-Riek S."/>
            <person name="Zhuang Y."/>
            <person name="Zou Y."/>
            <person name="Lindquist E.A."/>
            <person name="Grimwood J."/>
            <person name="Barry K."/>
            <person name="Rokhsar D.S."/>
            <person name="Schmutz J."/>
            <person name="Stiller J.W."/>
            <person name="Grossman A.R."/>
            <person name="Prochnik S.E."/>
        </authorList>
    </citation>
    <scope>NUCLEOTIDE SEQUENCE [LARGE SCALE GENOMIC DNA]</scope>
    <source>
        <strain evidence="6">4086291</strain>
    </source>
</reference>
<name>A0A1X6NZL3_PORUM</name>
<organism evidence="6 7">
    <name type="scientific">Porphyra umbilicalis</name>
    <name type="common">Purple laver</name>
    <name type="synonym">Red alga</name>
    <dbReference type="NCBI Taxonomy" id="2786"/>
    <lineage>
        <taxon>Eukaryota</taxon>
        <taxon>Rhodophyta</taxon>
        <taxon>Bangiophyceae</taxon>
        <taxon>Bangiales</taxon>
        <taxon>Bangiaceae</taxon>
        <taxon>Porphyra</taxon>
    </lineage>
</organism>
<dbReference type="GO" id="GO:0006897">
    <property type="term" value="P:endocytosis"/>
    <property type="evidence" value="ECO:0007669"/>
    <property type="project" value="TreeGrafter"/>
</dbReference>